<gene>
    <name evidence="6" type="ORF">HYY20_03395</name>
</gene>
<dbReference type="AlphaFoldDB" id="A0A932CM28"/>
<evidence type="ECO:0000256" key="1">
    <source>
        <dbReference type="ARBA" id="ARBA00022553"/>
    </source>
</evidence>
<evidence type="ECO:0000313" key="6">
    <source>
        <dbReference type="EMBL" id="MBI2875906.1"/>
    </source>
</evidence>
<protein>
    <submittedName>
        <fullName evidence="6">Alkaline phosphatase family protein</fullName>
    </submittedName>
</protein>
<evidence type="ECO:0000256" key="3">
    <source>
        <dbReference type="ARBA" id="ARBA00022729"/>
    </source>
</evidence>
<dbReference type="PANTHER" id="PTHR10151:SF120">
    <property type="entry name" value="BIS(5'-ADENOSYL)-TRIPHOSPHATASE"/>
    <property type="match status" value="1"/>
</dbReference>
<dbReference type="InterPro" id="IPR002591">
    <property type="entry name" value="Phosphodiest/P_Trfase"/>
</dbReference>
<keyword evidence="3" id="KW-0732">Signal</keyword>
<keyword evidence="2" id="KW-0479">Metal-binding</keyword>
<proteinExistence type="predicted"/>
<accession>A0A932CM28</accession>
<name>A0A932CM28_UNCTE</name>
<feature type="binding site" evidence="5">
    <location>
        <position position="110"/>
    </location>
    <ligand>
        <name>substrate</name>
    </ligand>
</feature>
<dbReference type="EMBL" id="JACPRF010000103">
    <property type="protein sequence ID" value="MBI2875906.1"/>
    <property type="molecule type" value="Genomic_DNA"/>
</dbReference>
<feature type="active site" description="Phosphothreonine intermediate" evidence="4">
    <location>
        <position position="89"/>
    </location>
</feature>
<evidence type="ECO:0000256" key="2">
    <source>
        <dbReference type="ARBA" id="ARBA00022723"/>
    </source>
</evidence>
<keyword evidence="1 4" id="KW-0597">Phosphoprotein</keyword>
<dbReference type="PIRSF" id="PIRSF031924">
    <property type="entry name" value="Pi-irrepressible_AP"/>
    <property type="match status" value="1"/>
</dbReference>
<organism evidence="6 7">
    <name type="scientific">Tectimicrobiota bacterium</name>
    <dbReference type="NCBI Taxonomy" id="2528274"/>
    <lineage>
        <taxon>Bacteria</taxon>
        <taxon>Pseudomonadati</taxon>
        <taxon>Nitrospinota/Tectimicrobiota group</taxon>
        <taxon>Candidatus Tectimicrobiota</taxon>
    </lineage>
</organism>
<reference evidence="6" key="1">
    <citation type="submission" date="2020-07" db="EMBL/GenBank/DDBJ databases">
        <title>Huge and variable diversity of episymbiotic CPR bacteria and DPANN archaea in groundwater ecosystems.</title>
        <authorList>
            <person name="He C.Y."/>
            <person name="Keren R."/>
            <person name="Whittaker M."/>
            <person name="Farag I.F."/>
            <person name="Doudna J."/>
            <person name="Cate J.H.D."/>
            <person name="Banfield J.F."/>
        </authorList>
    </citation>
    <scope>NUCLEOTIDE SEQUENCE</scope>
    <source>
        <strain evidence="6">NC_groundwater_672_Ag_B-0.1um_62_36</strain>
    </source>
</reference>
<evidence type="ECO:0000256" key="4">
    <source>
        <dbReference type="PIRSR" id="PIRSR031924-50"/>
    </source>
</evidence>
<dbReference type="Gene3D" id="3.40.720.10">
    <property type="entry name" value="Alkaline Phosphatase, subunit A"/>
    <property type="match status" value="1"/>
</dbReference>
<dbReference type="InterPro" id="IPR026263">
    <property type="entry name" value="Alkaline_phosphatase_prok"/>
</dbReference>
<evidence type="ECO:0000256" key="5">
    <source>
        <dbReference type="PIRSR" id="PIRSR031924-51"/>
    </source>
</evidence>
<dbReference type="SUPFAM" id="SSF53649">
    <property type="entry name" value="Alkaline phosphatase-like"/>
    <property type="match status" value="1"/>
</dbReference>
<comment type="caution">
    <text evidence="6">The sequence shown here is derived from an EMBL/GenBank/DDBJ whole genome shotgun (WGS) entry which is preliminary data.</text>
</comment>
<dbReference type="Gene3D" id="3.30.1360.150">
    <property type="match status" value="1"/>
</dbReference>
<dbReference type="Pfam" id="PF01663">
    <property type="entry name" value="Phosphodiest"/>
    <property type="match status" value="1"/>
</dbReference>
<dbReference type="InterPro" id="IPR017850">
    <property type="entry name" value="Alkaline_phosphatase_core_sf"/>
</dbReference>
<dbReference type="GO" id="GO:0004035">
    <property type="term" value="F:alkaline phosphatase activity"/>
    <property type="evidence" value="ECO:0007669"/>
    <property type="project" value="InterPro"/>
</dbReference>
<sequence>MRGSRPLYTVAFLIGLGIFIQAFALPAARSAQRQASAKPRLVIVLIIDQFRPDYLDRFGDLFGQGGFRRLIQDGALFTQAHFLHTPTFTAPGHATILTGSVPALNGIVGNYWWDYPRNTYVSSVGDPDRKLLGTDPGPAASPHRLIGTTVGDELRLSNHDRSKVIGLSFKDRSAILPAGKRPTAAYWFHTPTGRMVSSDYYFAELPAWVKRFNAEVRPDRYFKAKWDRILPEAAYARQGPDGSPFEIYSAYGRTFPYLITGGDTHPGPKFYAHFEQTPFANEYLFDFARAAIRNEQLGRDPFPDLLTISLSANDLVGHAFGPLSHEVMDLTLRTDRMIADFLSFVEAQLGLRNVLLVLTSDHGVSPIPEQMAARGMGRKRILLQQISEAVERALDARHGEDRWVVYYSNEQIYLNRPAIAAKGLDRAEVERTAGEASLTIPGVLRYYTRTALLSHPLPDDRVARRIQNGFFPERSGDVALVIEPFTFVIEESFVATTAATHGSPYTYDTHVPIFLMGPRVRPGRYYAPCSPADIAPTLCALLGIQPPSGAIGRVLAEAIR</sequence>
<evidence type="ECO:0000313" key="7">
    <source>
        <dbReference type="Proteomes" id="UP000769766"/>
    </source>
</evidence>
<dbReference type="CDD" id="cd16016">
    <property type="entry name" value="AP-SPAP"/>
    <property type="match status" value="1"/>
</dbReference>
<dbReference type="PANTHER" id="PTHR10151">
    <property type="entry name" value="ECTONUCLEOTIDE PYROPHOSPHATASE/PHOSPHODIESTERASE"/>
    <property type="match status" value="1"/>
</dbReference>
<feature type="binding site" evidence="5">
    <location>
        <begin position="170"/>
        <end position="172"/>
    </location>
    <ligand>
        <name>substrate</name>
    </ligand>
</feature>
<dbReference type="Proteomes" id="UP000769766">
    <property type="component" value="Unassembled WGS sequence"/>
</dbReference>
<dbReference type="GO" id="GO:0046872">
    <property type="term" value="F:metal ion binding"/>
    <property type="evidence" value="ECO:0007669"/>
    <property type="project" value="UniProtKB-KW"/>
</dbReference>